<dbReference type="AlphaFoldDB" id="A0ABD2PIM4"/>
<accession>A0ABD2PIM4</accession>
<gene>
    <name evidence="1" type="ORF">Ciccas_014294</name>
</gene>
<evidence type="ECO:0000313" key="1">
    <source>
        <dbReference type="EMBL" id="KAL3307199.1"/>
    </source>
</evidence>
<dbReference type="EMBL" id="JBJKFK010008008">
    <property type="protein sequence ID" value="KAL3307199.1"/>
    <property type="molecule type" value="Genomic_DNA"/>
</dbReference>
<comment type="caution">
    <text evidence="1">The sequence shown here is derived from an EMBL/GenBank/DDBJ whole genome shotgun (WGS) entry which is preliminary data.</text>
</comment>
<dbReference type="Proteomes" id="UP001626550">
    <property type="component" value="Unassembled WGS sequence"/>
</dbReference>
<proteinExistence type="predicted"/>
<keyword evidence="2" id="KW-1185">Reference proteome</keyword>
<reference evidence="1 2" key="1">
    <citation type="submission" date="2024-11" db="EMBL/GenBank/DDBJ databases">
        <title>Adaptive evolution of stress response genes in parasites aligns with host niche diversity.</title>
        <authorList>
            <person name="Hahn C."/>
            <person name="Resl P."/>
        </authorList>
    </citation>
    <scope>NUCLEOTIDE SEQUENCE [LARGE SCALE GENOMIC DNA]</scope>
    <source>
        <strain evidence="1">EGGRZ-B1_66</strain>
        <tissue evidence="1">Body</tissue>
    </source>
</reference>
<protein>
    <submittedName>
        <fullName evidence="1">Uncharacterized protein</fullName>
    </submittedName>
</protein>
<sequence length="440" mass="49321">MQESGDQDRLSHIHSLIDGNHVTALFITLLHRKFLTLTQIKTCFYQQSEVQSIAHQCLQDDYWGDHDLDHASSASSESLRLLLPLLSPPHEPCLSLSLDLGTFFLMRCLPDCPIWVSIATFLASQLESGHRFPFLVPKTQLPLSAENKIQTFEDCGDLDVLSGLGPRDLWTAFCALDFCQHFGCEDDPLPTDDFLLDQDQPQDADFTLVLRPLLTQLLSSECISECNLALACVALGAHGTQSYDTLSLRETMLLCMLSVENRCFLTCDAITDCLGQLQEEEQQGCQLVELAGEEIRASDVRVLQAVNFEDIVFSLDELTFLHALLTSVADVKACQLASNLQLSLTVTLLRKLGFIRFRLPYSQWSLVRAFLHEFSPAETVNLMHSLKCNLKLHLDTVDMPPLKVSPILAEVTLPAFTIISIDRHSQVHKCLGKKLEMSRF</sequence>
<organism evidence="1 2">
    <name type="scientific">Cichlidogyrus casuarinus</name>
    <dbReference type="NCBI Taxonomy" id="1844966"/>
    <lineage>
        <taxon>Eukaryota</taxon>
        <taxon>Metazoa</taxon>
        <taxon>Spiralia</taxon>
        <taxon>Lophotrochozoa</taxon>
        <taxon>Platyhelminthes</taxon>
        <taxon>Monogenea</taxon>
        <taxon>Monopisthocotylea</taxon>
        <taxon>Dactylogyridea</taxon>
        <taxon>Ancyrocephalidae</taxon>
        <taxon>Cichlidogyrus</taxon>
    </lineage>
</organism>
<name>A0ABD2PIM4_9PLAT</name>
<evidence type="ECO:0000313" key="2">
    <source>
        <dbReference type="Proteomes" id="UP001626550"/>
    </source>
</evidence>